<evidence type="ECO:0000256" key="1">
    <source>
        <dbReference type="SAM" id="MobiDB-lite"/>
    </source>
</evidence>
<reference evidence="2 3" key="1">
    <citation type="submission" date="2024-11" db="EMBL/GenBank/DDBJ databases">
        <title>Chromosome-level genome assembly of Eucalyptus globulus Labill. provides insights into its genome evolution.</title>
        <authorList>
            <person name="Li X."/>
        </authorList>
    </citation>
    <scope>NUCLEOTIDE SEQUENCE [LARGE SCALE GENOMIC DNA]</scope>
    <source>
        <strain evidence="2">CL2024</strain>
        <tissue evidence="2">Fresh tender leaves</tissue>
    </source>
</reference>
<feature type="region of interest" description="Disordered" evidence="1">
    <location>
        <begin position="73"/>
        <end position="117"/>
    </location>
</feature>
<name>A0ABD3L2K4_EUCGL</name>
<protein>
    <submittedName>
        <fullName evidence="2">Uncharacterized protein</fullName>
    </submittedName>
</protein>
<accession>A0ABD3L2K4</accession>
<organism evidence="2 3">
    <name type="scientific">Eucalyptus globulus</name>
    <name type="common">Tasmanian blue gum</name>
    <dbReference type="NCBI Taxonomy" id="34317"/>
    <lineage>
        <taxon>Eukaryota</taxon>
        <taxon>Viridiplantae</taxon>
        <taxon>Streptophyta</taxon>
        <taxon>Embryophyta</taxon>
        <taxon>Tracheophyta</taxon>
        <taxon>Spermatophyta</taxon>
        <taxon>Magnoliopsida</taxon>
        <taxon>eudicotyledons</taxon>
        <taxon>Gunneridae</taxon>
        <taxon>Pentapetalae</taxon>
        <taxon>rosids</taxon>
        <taxon>malvids</taxon>
        <taxon>Myrtales</taxon>
        <taxon>Myrtaceae</taxon>
        <taxon>Myrtoideae</taxon>
        <taxon>Eucalypteae</taxon>
        <taxon>Eucalyptus</taxon>
    </lineage>
</organism>
<dbReference type="EMBL" id="JBJKBG010000003">
    <property type="protein sequence ID" value="KAL3744067.1"/>
    <property type="molecule type" value="Genomic_DNA"/>
</dbReference>
<feature type="compositionally biased region" description="Low complexity" evidence="1">
    <location>
        <begin position="84"/>
        <end position="96"/>
    </location>
</feature>
<comment type="caution">
    <text evidence="2">The sequence shown here is derived from an EMBL/GenBank/DDBJ whole genome shotgun (WGS) entry which is preliminary data.</text>
</comment>
<evidence type="ECO:0000313" key="2">
    <source>
        <dbReference type="EMBL" id="KAL3744067.1"/>
    </source>
</evidence>
<evidence type="ECO:0000313" key="3">
    <source>
        <dbReference type="Proteomes" id="UP001634007"/>
    </source>
</evidence>
<gene>
    <name evidence="2" type="ORF">ACJRO7_013336</name>
</gene>
<sequence length="144" mass="15406">MATNPLQIGAKSGFYSSKSSFYNKPNPFSSPPPPPSLSISSHSYSFPPITAVALPPSLTPPPASMFPFASSCTPSTPLPPTSPPWASARAMSSSSFPPTPSPSSISHRKKCNSKETNHTNEETDLYCKFQLLVLPEIHGCEVRV</sequence>
<dbReference type="Proteomes" id="UP001634007">
    <property type="component" value="Unassembled WGS sequence"/>
</dbReference>
<proteinExistence type="predicted"/>
<dbReference type="AlphaFoldDB" id="A0ABD3L2K4"/>
<keyword evidence="3" id="KW-1185">Reference proteome</keyword>